<protein>
    <submittedName>
        <fullName evidence="9">C-type cytochrome</fullName>
    </submittedName>
</protein>
<dbReference type="SUPFAM" id="SSF46626">
    <property type="entry name" value="Cytochrome c"/>
    <property type="match status" value="1"/>
</dbReference>
<dbReference type="AlphaFoldDB" id="A0A556MIE0"/>
<evidence type="ECO:0000256" key="5">
    <source>
        <dbReference type="ARBA" id="ARBA00023004"/>
    </source>
</evidence>
<dbReference type="RefSeq" id="WP_144249660.1">
    <property type="nucleotide sequence ID" value="NZ_VLPK01000003.1"/>
</dbReference>
<keyword evidence="10" id="KW-1185">Reference proteome</keyword>
<dbReference type="EMBL" id="VLPK01000003">
    <property type="protein sequence ID" value="TSJ39623.1"/>
    <property type="molecule type" value="Genomic_DNA"/>
</dbReference>
<gene>
    <name evidence="9" type="ORF">FO440_17935</name>
</gene>
<keyword evidence="3 6" id="KW-0479">Metal-binding</keyword>
<keyword evidence="5 6" id="KW-0408">Iron</keyword>
<feature type="domain" description="Cytochrome c" evidence="8">
    <location>
        <begin position="48"/>
        <end position="133"/>
    </location>
</feature>
<evidence type="ECO:0000256" key="2">
    <source>
        <dbReference type="ARBA" id="ARBA00022617"/>
    </source>
</evidence>
<dbReference type="Pfam" id="PF00034">
    <property type="entry name" value="Cytochrom_C"/>
    <property type="match status" value="1"/>
</dbReference>
<feature type="chain" id="PRO_5022169053" evidence="7">
    <location>
        <begin position="23"/>
        <end position="133"/>
    </location>
</feature>
<comment type="PTM">
    <text evidence="6">Binds 1 heme c group covalently per subunit.</text>
</comment>
<dbReference type="InterPro" id="IPR036909">
    <property type="entry name" value="Cyt_c-like_dom_sf"/>
</dbReference>
<dbReference type="Gene3D" id="1.10.760.10">
    <property type="entry name" value="Cytochrome c-like domain"/>
    <property type="match status" value="1"/>
</dbReference>
<evidence type="ECO:0000313" key="10">
    <source>
        <dbReference type="Proteomes" id="UP000318733"/>
    </source>
</evidence>
<evidence type="ECO:0000256" key="4">
    <source>
        <dbReference type="ARBA" id="ARBA00022982"/>
    </source>
</evidence>
<dbReference type="PRINTS" id="PR00606">
    <property type="entry name" value="CYTCHROMECID"/>
</dbReference>
<dbReference type="GO" id="GO:0020037">
    <property type="term" value="F:heme binding"/>
    <property type="evidence" value="ECO:0007669"/>
    <property type="project" value="InterPro"/>
</dbReference>
<dbReference type="InterPro" id="IPR002324">
    <property type="entry name" value="Cyt_c_ID"/>
</dbReference>
<dbReference type="GO" id="GO:0009055">
    <property type="term" value="F:electron transfer activity"/>
    <property type="evidence" value="ECO:0007669"/>
    <property type="project" value="InterPro"/>
</dbReference>
<feature type="binding site" description="covalent" evidence="6">
    <location>
        <position position="111"/>
    </location>
    <ligand>
        <name>heme c</name>
        <dbReference type="ChEBI" id="CHEBI:61717"/>
    </ligand>
</feature>
<comment type="caution">
    <text evidence="9">The sequence shown here is derived from an EMBL/GenBank/DDBJ whole genome shotgun (WGS) entry which is preliminary data.</text>
</comment>
<evidence type="ECO:0000256" key="7">
    <source>
        <dbReference type="SAM" id="SignalP"/>
    </source>
</evidence>
<dbReference type="OrthoDB" id="9814063at2"/>
<evidence type="ECO:0000259" key="8">
    <source>
        <dbReference type="PROSITE" id="PS51007"/>
    </source>
</evidence>
<dbReference type="GO" id="GO:0005506">
    <property type="term" value="F:iron ion binding"/>
    <property type="evidence" value="ECO:0007669"/>
    <property type="project" value="InterPro"/>
</dbReference>
<keyword evidence="1" id="KW-0813">Transport</keyword>
<feature type="binding site" description="covalent" evidence="6">
    <location>
        <position position="66"/>
    </location>
    <ligand>
        <name>heme c</name>
        <dbReference type="ChEBI" id="CHEBI:61717"/>
    </ligand>
</feature>
<evidence type="ECO:0000256" key="1">
    <source>
        <dbReference type="ARBA" id="ARBA00022448"/>
    </source>
</evidence>
<sequence>MKRITILTTLVVAMFAVSTSFAQTTVKTTKKTTVVKKTTVSSAKPSAATLEEGKQLLAKNDCLSCHKVDVKLVGPAYKDVAKKYPATAANYDLLSKKVIAGGSGVWGEVPMAPHPSVPPADVKKMIQYILSLK</sequence>
<dbReference type="InterPro" id="IPR009056">
    <property type="entry name" value="Cyt_c-like_dom"/>
</dbReference>
<evidence type="ECO:0000313" key="9">
    <source>
        <dbReference type="EMBL" id="TSJ39623.1"/>
    </source>
</evidence>
<keyword evidence="4" id="KW-0249">Electron transport</keyword>
<keyword evidence="7" id="KW-0732">Signal</keyword>
<evidence type="ECO:0000256" key="3">
    <source>
        <dbReference type="ARBA" id="ARBA00022723"/>
    </source>
</evidence>
<accession>A0A556MIE0</accession>
<organism evidence="9 10">
    <name type="scientific">Mucilaginibacter corticis</name>
    <dbReference type="NCBI Taxonomy" id="2597670"/>
    <lineage>
        <taxon>Bacteria</taxon>
        <taxon>Pseudomonadati</taxon>
        <taxon>Bacteroidota</taxon>
        <taxon>Sphingobacteriia</taxon>
        <taxon>Sphingobacteriales</taxon>
        <taxon>Sphingobacteriaceae</taxon>
        <taxon>Mucilaginibacter</taxon>
    </lineage>
</organism>
<reference evidence="9 10" key="1">
    <citation type="submission" date="2019-07" db="EMBL/GenBank/DDBJ databases">
        <authorList>
            <person name="Huq M.A."/>
        </authorList>
    </citation>
    <scope>NUCLEOTIDE SEQUENCE [LARGE SCALE GENOMIC DNA]</scope>
    <source>
        <strain evidence="9 10">MAH-19</strain>
    </source>
</reference>
<feature type="binding site" description="covalent" evidence="6">
    <location>
        <position position="62"/>
    </location>
    <ligand>
        <name>heme c</name>
        <dbReference type="ChEBI" id="CHEBI:61717"/>
    </ligand>
</feature>
<dbReference type="Proteomes" id="UP000318733">
    <property type="component" value="Unassembled WGS sequence"/>
</dbReference>
<dbReference type="PROSITE" id="PS51007">
    <property type="entry name" value="CYTC"/>
    <property type="match status" value="1"/>
</dbReference>
<evidence type="ECO:0000256" key="6">
    <source>
        <dbReference type="PIRSR" id="PIRSR602324-1"/>
    </source>
</evidence>
<proteinExistence type="predicted"/>
<feature type="signal peptide" evidence="7">
    <location>
        <begin position="1"/>
        <end position="22"/>
    </location>
</feature>
<name>A0A556MIE0_9SPHI</name>
<keyword evidence="2 6" id="KW-0349">Heme</keyword>